<dbReference type="Proteomes" id="UP000790709">
    <property type="component" value="Unassembled WGS sequence"/>
</dbReference>
<sequence length="464" mass="50622">MSTSSSPIEFSGVRRATRGPTKVFKGHAELVTCVAHFPDGRRFASASNDKTVIIWDVESGRQDGQPLQHDFSVGEIAISPDGRRIASGMVQGGLVIWDVLTQGVVHEVNNGVWRLAYSPDGRWIATAPMDVVREVQFWEADTGRPGRKPLNYGGDVSCVAFSPDGSQIVAGLWDGSFQVNDVSTGESVVGPIKGHTEEVWSIVYSPDGRLLVTASRDSSIRTWDSKTGVEVGNPLLGHEYAVGCISITADGRRIASAGLDKTVRVWDLETRLQIGDPFDAIVGRVHSVAFSPGGRYVISGENDEVALWDTESLAIQGSSSSPTASNRNAPHRQARTKSHNDAPSINSSLLDLPAVIQQQLATRRPQERKPSVDDDFWDADSIRPPLRPTEPQQGPPHGQETLPVQLVKPGHKWLCNIREHWQRIRPRKSPVPADIPDSSSRPPPDNQPTLPVPPEVSLGRNVFR</sequence>
<keyword evidence="2" id="KW-1185">Reference proteome</keyword>
<evidence type="ECO:0000313" key="2">
    <source>
        <dbReference type="Proteomes" id="UP000790709"/>
    </source>
</evidence>
<comment type="caution">
    <text evidence="1">The sequence shown here is derived from an EMBL/GenBank/DDBJ whole genome shotgun (WGS) entry which is preliminary data.</text>
</comment>
<accession>A0ACB8B2N8</accession>
<name>A0ACB8B2N8_9AGAM</name>
<proteinExistence type="predicted"/>
<dbReference type="EMBL" id="MU266612">
    <property type="protein sequence ID" value="KAH7920010.1"/>
    <property type="molecule type" value="Genomic_DNA"/>
</dbReference>
<gene>
    <name evidence="1" type="ORF">BV22DRAFT_831856</name>
</gene>
<evidence type="ECO:0000313" key="1">
    <source>
        <dbReference type="EMBL" id="KAH7920010.1"/>
    </source>
</evidence>
<organism evidence="1 2">
    <name type="scientific">Leucogyrophana mollusca</name>
    <dbReference type="NCBI Taxonomy" id="85980"/>
    <lineage>
        <taxon>Eukaryota</taxon>
        <taxon>Fungi</taxon>
        <taxon>Dikarya</taxon>
        <taxon>Basidiomycota</taxon>
        <taxon>Agaricomycotina</taxon>
        <taxon>Agaricomycetes</taxon>
        <taxon>Agaricomycetidae</taxon>
        <taxon>Boletales</taxon>
        <taxon>Boletales incertae sedis</taxon>
        <taxon>Leucogyrophana</taxon>
    </lineage>
</organism>
<protein>
    <submittedName>
        <fullName evidence="1">WD40 repeat-like protein</fullName>
    </submittedName>
</protein>
<reference evidence="1" key="1">
    <citation type="journal article" date="2021" name="New Phytol.">
        <title>Evolutionary innovations through gain and loss of genes in the ectomycorrhizal Boletales.</title>
        <authorList>
            <person name="Wu G."/>
            <person name="Miyauchi S."/>
            <person name="Morin E."/>
            <person name="Kuo A."/>
            <person name="Drula E."/>
            <person name="Varga T."/>
            <person name="Kohler A."/>
            <person name="Feng B."/>
            <person name="Cao Y."/>
            <person name="Lipzen A."/>
            <person name="Daum C."/>
            <person name="Hundley H."/>
            <person name="Pangilinan J."/>
            <person name="Johnson J."/>
            <person name="Barry K."/>
            <person name="LaButti K."/>
            <person name="Ng V."/>
            <person name="Ahrendt S."/>
            <person name="Min B."/>
            <person name="Choi I.G."/>
            <person name="Park H."/>
            <person name="Plett J.M."/>
            <person name="Magnuson J."/>
            <person name="Spatafora J.W."/>
            <person name="Nagy L.G."/>
            <person name="Henrissat B."/>
            <person name="Grigoriev I.V."/>
            <person name="Yang Z.L."/>
            <person name="Xu J."/>
            <person name="Martin F.M."/>
        </authorList>
    </citation>
    <scope>NUCLEOTIDE SEQUENCE</scope>
    <source>
        <strain evidence="1">KUC20120723A-06</strain>
    </source>
</reference>